<accession>A0ABY4TEB9</accession>
<sequence length="316" mass="33669">MTQDTIGGTPVTAAPDPPPEAVEAPERVGAPGPAEAPEAMEAPGPAAATRPVTPVEAFETLYACVAPDLVRQAYLLTGRRRAAREAVERAFHQAWDHWPEVAVDRDPAGWVRAAAHGHALSPWHRLRHRFRLPDPPAGGPVARALRDALLELPPPYRRTLLLHDGLGVGLPEVAAETEASSPATAHRLLHARGAVAERVPPLADPDALREHLAELLQQDAAVALAPPEAVRAGGERRVWLWTRATAALSALIAMATAFTLATAPTRYEPPPVPGAAVTGVPALGGPERSERQDERLRLHLDRQPVTGPARLVPSAR</sequence>
<evidence type="ECO:0000256" key="4">
    <source>
        <dbReference type="ARBA" id="ARBA00023125"/>
    </source>
</evidence>
<feature type="region of interest" description="Disordered" evidence="6">
    <location>
        <begin position="1"/>
        <end position="48"/>
    </location>
</feature>
<dbReference type="PANTHER" id="PTHR43133">
    <property type="entry name" value="RNA POLYMERASE ECF-TYPE SIGMA FACTO"/>
    <property type="match status" value="1"/>
</dbReference>
<dbReference type="SUPFAM" id="SSF88659">
    <property type="entry name" value="Sigma3 and sigma4 domains of RNA polymerase sigma factors"/>
    <property type="match status" value="1"/>
</dbReference>
<dbReference type="InterPro" id="IPR036388">
    <property type="entry name" value="WH-like_DNA-bd_sf"/>
</dbReference>
<feature type="region of interest" description="Disordered" evidence="6">
    <location>
        <begin position="268"/>
        <end position="316"/>
    </location>
</feature>
<evidence type="ECO:0000256" key="5">
    <source>
        <dbReference type="ARBA" id="ARBA00023163"/>
    </source>
</evidence>
<keyword evidence="4" id="KW-0238">DNA-binding</keyword>
<keyword evidence="3" id="KW-0731">Sigma factor</keyword>
<gene>
    <name evidence="8" type="ORF">MW084_04595</name>
</gene>
<evidence type="ECO:0000259" key="7">
    <source>
        <dbReference type="Pfam" id="PF08281"/>
    </source>
</evidence>
<comment type="similarity">
    <text evidence="1">Belongs to the sigma-70 factor family. ECF subfamily.</text>
</comment>
<feature type="compositionally biased region" description="Basic and acidic residues" evidence="6">
    <location>
        <begin position="287"/>
        <end position="302"/>
    </location>
</feature>
<evidence type="ECO:0000313" key="8">
    <source>
        <dbReference type="EMBL" id="URN15340.1"/>
    </source>
</evidence>
<dbReference type="PANTHER" id="PTHR43133:SF8">
    <property type="entry name" value="RNA POLYMERASE SIGMA FACTOR HI_1459-RELATED"/>
    <property type="match status" value="1"/>
</dbReference>
<dbReference type="Proteomes" id="UP001056383">
    <property type="component" value="Chromosome"/>
</dbReference>
<feature type="compositionally biased region" description="Low complexity" evidence="6">
    <location>
        <begin position="274"/>
        <end position="286"/>
    </location>
</feature>
<feature type="domain" description="RNA polymerase sigma factor 70 region 4 type 2" evidence="7">
    <location>
        <begin position="143"/>
        <end position="192"/>
    </location>
</feature>
<dbReference type="RefSeq" id="WP_158684323.1">
    <property type="nucleotide sequence ID" value="NZ_CP095474.1"/>
</dbReference>
<evidence type="ECO:0000256" key="6">
    <source>
        <dbReference type="SAM" id="MobiDB-lite"/>
    </source>
</evidence>
<dbReference type="EMBL" id="CP095474">
    <property type="protein sequence ID" value="URN15340.1"/>
    <property type="molecule type" value="Genomic_DNA"/>
</dbReference>
<dbReference type="Gene3D" id="1.10.1740.10">
    <property type="match status" value="1"/>
</dbReference>
<evidence type="ECO:0000256" key="2">
    <source>
        <dbReference type="ARBA" id="ARBA00023015"/>
    </source>
</evidence>
<name>A0ABY4TEB9_9ACTN</name>
<dbReference type="Gene3D" id="1.10.10.10">
    <property type="entry name" value="Winged helix-like DNA-binding domain superfamily/Winged helix DNA-binding domain"/>
    <property type="match status" value="1"/>
</dbReference>
<protein>
    <submittedName>
        <fullName evidence="8">Sigma-70 family RNA polymerase sigma factor</fullName>
    </submittedName>
</protein>
<dbReference type="SUPFAM" id="SSF88946">
    <property type="entry name" value="Sigma2 domain of RNA polymerase sigma factors"/>
    <property type="match status" value="1"/>
</dbReference>
<organism evidence="8 9">
    <name type="scientific">Streptomyces sudanensis</name>
    <dbReference type="NCBI Taxonomy" id="436397"/>
    <lineage>
        <taxon>Bacteria</taxon>
        <taxon>Bacillati</taxon>
        <taxon>Actinomycetota</taxon>
        <taxon>Actinomycetes</taxon>
        <taxon>Kitasatosporales</taxon>
        <taxon>Streptomycetaceae</taxon>
        <taxon>Streptomyces</taxon>
    </lineage>
</organism>
<keyword evidence="2" id="KW-0805">Transcription regulation</keyword>
<evidence type="ECO:0000256" key="3">
    <source>
        <dbReference type="ARBA" id="ARBA00023082"/>
    </source>
</evidence>
<reference evidence="8" key="1">
    <citation type="submission" date="2022-04" db="EMBL/GenBank/DDBJ databases">
        <title>Systematic whole-genome sequencing reveals an unexpected diversity among actinomycetoma pathogens and provides insights into their antibacterial susceptibilities.</title>
        <authorList>
            <person name="Watson A.K."/>
            <person name="Kepplinger B."/>
            <person name="Bakhiet S.M."/>
            <person name="Mhmoud N.A."/>
            <person name="Chapman J."/>
            <person name="Allenby N."/>
            <person name="Mickiewicz K."/>
            <person name="Goodfellow M."/>
            <person name="Fahal A.H."/>
            <person name="Errington J."/>
        </authorList>
    </citation>
    <scope>NUCLEOTIDE SEQUENCE</scope>
    <source>
        <strain evidence="8">SD 504</strain>
    </source>
</reference>
<evidence type="ECO:0000313" key="9">
    <source>
        <dbReference type="Proteomes" id="UP001056383"/>
    </source>
</evidence>
<dbReference type="InterPro" id="IPR013325">
    <property type="entry name" value="RNA_pol_sigma_r2"/>
</dbReference>
<proteinExistence type="inferred from homology"/>
<dbReference type="InterPro" id="IPR039425">
    <property type="entry name" value="RNA_pol_sigma-70-like"/>
</dbReference>
<keyword evidence="5" id="KW-0804">Transcription</keyword>
<evidence type="ECO:0000256" key="1">
    <source>
        <dbReference type="ARBA" id="ARBA00010641"/>
    </source>
</evidence>
<keyword evidence="9" id="KW-1185">Reference proteome</keyword>
<feature type="compositionally biased region" description="Low complexity" evidence="6">
    <location>
        <begin position="27"/>
        <end position="48"/>
    </location>
</feature>
<dbReference type="Pfam" id="PF08281">
    <property type="entry name" value="Sigma70_r4_2"/>
    <property type="match status" value="1"/>
</dbReference>
<dbReference type="InterPro" id="IPR013249">
    <property type="entry name" value="RNA_pol_sigma70_r4_t2"/>
</dbReference>
<dbReference type="InterPro" id="IPR013324">
    <property type="entry name" value="RNA_pol_sigma_r3/r4-like"/>
</dbReference>